<evidence type="ECO:0000313" key="7">
    <source>
        <dbReference type="EMBL" id="NML08913.1"/>
    </source>
</evidence>
<evidence type="ECO:0000256" key="1">
    <source>
        <dbReference type="ARBA" id="ARBA00004141"/>
    </source>
</evidence>
<keyword evidence="4 6" id="KW-1133">Transmembrane helix</keyword>
<feature type="transmembrane region" description="Helical" evidence="6">
    <location>
        <begin position="172"/>
        <end position="194"/>
    </location>
</feature>
<comment type="subcellular location">
    <subcellularLocation>
        <location evidence="1">Membrane</location>
        <topology evidence="1">Multi-pass membrane protein</topology>
    </subcellularLocation>
</comment>
<accession>A0A7X9WS58</accession>
<name>A0A7X9WS58_9SPHN</name>
<protein>
    <submittedName>
        <fullName evidence="7">AI-2E family transporter</fullName>
    </submittedName>
</protein>
<evidence type="ECO:0000256" key="6">
    <source>
        <dbReference type="SAM" id="Phobius"/>
    </source>
</evidence>
<proteinExistence type="inferred from homology"/>
<organism evidence="7 8">
    <name type="scientific">Sphingobium psychrophilum</name>
    <dbReference type="NCBI Taxonomy" id="2728834"/>
    <lineage>
        <taxon>Bacteria</taxon>
        <taxon>Pseudomonadati</taxon>
        <taxon>Pseudomonadota</taxon>
        <taxon>Alphaproteobacteria</taxon>
        <taxon>Sphingomonadales</taxon>
        <taxon>Sphingomonadaceae</taxon>
        <taxon>Sphingobium</taxon>
    </lineage>
</organism>
<dbReference type="PANTHER" id="PTHR21716">
    <property type="entry name" value="TRANSMEMBRANE PROTEIN"/>
    <property type="match status" value="1"/>
</dbReference>
<feature type="transmembrane region" description="Helical" evidence="6">
    <location>
        <begin position="28"/>
        <end position="61"/>
    </location>
</feature>
<sequence>MDVKTPPPPATANPVPPLHVSPKIEDGFFLGVVLIVSIAFAMVIEPFFAAVLWGVIAAILFAPLNRQILSAMPKHRNGAALITLLLILGVVIVPAFVLGAALLQEGAYFYAKVQSGEINFARLFGQVVAALPDWATPYLRRLGLTNFYAAQDMVTKGITSSFRTLATQAVQIGQSAFSFFVALGVMLYLTYFLLRDGELLSQRIAAAAPLRASQRQALIQQFVVVIRATIKGSLVVAIVQGLIGGIVFWALGIEGALLWGVLMGALSLLPAVGTAIVWVPVAIYLFATGAIWQGGVLVACGALVIGSVDNVLRPILVGRETRIPDYVVLISTLGGLEMFGFNGIVIGPVIAALFIATWDIFTRMRSAAETAEG</sequence>
<comment type="caution">
    <text evidence="7">The sequence shown here is derived from an EMBL/GenBank/DDBJ whole genome shotgun (WGS) entry which is preliminary data.</text>
</comment>
<dbReference type="EMBL" id="JABBFV010000001">
    <property type="protein sequence ID" value="NML08913.1"/>
    <property type="molecule type" value="Genomic_DNA"/>
</dbReference>
<comment type="similarity">
    <text evidence="2">Belongs to the autoinducer-2 exporter (AI-2E) (TC 2.A.86) family.</text>
</comment>
<evidence type="ECO:0000256" key="2">
    <source>
        <dbReference type="ARBA" id="ARBA00009773"/>
    </source>
</evidence>
<feature type="transmembrane region" description="Helical" evidence="6">
    <location>
        <begin position="285"/>
        <end position="306"/>
    </location>
</feature>
<dbReference type="AlphaFoldDB" id="A0A7X9WS58"/>
<feature type="transmembrane region" description="Helical" evidence="6">
    <location>
        <begin position="81"/>
        <end position="103"/>
    </location>
</feature>
<keyword evidence="8" id="KW-1185">Reference proteome</keyword>
<feature type="transmembrane region" description="Helical" evidence="6">
    <location>
        <begin position="234"/>
        <end position="251"/>
    </location>
</feature>
<feature type="transmembrane region" description="Helical" evidence="6">
    <location>
        <begin position="326"/>
        <end position="356"/>
    </location>
</feature>
<reference evidence="7 8" key="1">
    <citation type="submission" date="2020-04" db="EMBL/GenBank/DDBJ databases">
        <title>Sphingobium sp. AR-3-1 isolated from Arctic soil.</title>
        <authorList>
            <person name="Dahal R.H."/>
            <person name="Chaudhary D.K."/>
        </authorList>
    </citation>
    <scope>NUCLEOTIDE SEQUENCE [LARGE SCALE GENOMIC DNA]</scope>
    <source>
        <strain evidence="7 8">AR-3-1</strain>
    </source>
</reference>
<evidence type="ECO:0000256" key="3">
    <source>
        <dbReference type="ARBA" id="ARBA00022692"/>
    </source>
</evidence>
<dbReference type="PANTHER" id="PTHR21716:SF4">
    <property type="entry name" value="TRANSMEMBRANE PROTEIN 245"/>
    <property type="match status" value="1"/>
</dbReference>
<gene>
    <name evidence="7" type="ORF">HHL08_01930</name>
</gene>
<evidence type="ECO:0000313" key="8">
    <source>
        <dbReference type="Proteomes" id="UP000519023"/>
    </source>
</evidence>
<dbReference type="InterPro" id="IPR002549">
    <property type="entry name" value="AI-2E-like"/>
</dbReference>
<dbReference type="RefSeq" id="WP_169571089.1">
    <property type="nucleotide sequence ID" value="NZ_JABBFV010000001.1"/>
</dbReference>
<feature type="transmembrane region" description="Helical" evidence="6">
    <location>
        <begin position="257"/>
        <end position="278"/>
    </location>
</feature>
<dbReference type="Proteomes" id="UP000519023">
    <property type="component" value="Unassembled WGS sequence"/>
</dbReference>
<keyword evidence="3 6" id="KW-0812">Transmembrane</keyword>
<evidence type="ECO:0000256" key="5">
    <source>
        <dbReference type="ARBA" id="ARBA00023136"/>
    </source>
</evidence>
<dbReference type="Pfam" id="PF01594">
    <property type="entry name" value="AI-2E_transport"/>
    <property type="match status" value="1"/>
</dbReference>
<evidence type="ECO:0000256" key="4">
    <source>
        <dbReference type="ARBA" id="ARBA00022989"/>
    </source>
</evidence>
<dbReference type="GO" id="GO:0016020">
    <property type="term" value="C:membrane"/>
    <property type="evidence" value="ECO:0007669"/>
    <property type="project" value="UniProtKB-SubCell"/>
</dbReference>
<keyword evidence="5 6" id="KW-0472">Membrane</keyword>